<evidence type="ECO:0008006" key="4">
    <source>
        <dbReference type="Google" id="ProtNLM"/>
    </source>
</evidence>
<evidence type="ECO:0000313" key="2">
    <source>
        <dbReference type="EMBL" id="KAB0793759.1"/>
    </source>
</evidence>
<evidence type="ECO:0000313" key="3">
    <source>
        <dbReference type="Proteomes" id="UP000327044"/>
    </source>
</evidence>
<dbReference type="Gene3D" id="1.10.150.130">
    <property type="match status" value="1"/>
</dbReference>
<name>A0A5N4A8Z3_PHOPY</name>
<reference evidence="2 3" key="1">
    <citation type="journal article" date="2018" name="Elife">
        <title>Firefly genomes illuminate parallel origins of bioluminescence in beetles.</title>
        <authorList>
            <person name="Fallon T.R."/>
            <person name="Lower S.E."/>
            <person name="Chang C.H."/>
            <person name="Bessho-Uehara M."/>
            <person name="Martin G.J."/>
            <person name="Bewick A.J."/>
            <person name="Behringer M."/>
            <person name="Debat H.J."/>
            <person name="Wong I."/>
            <person name="Day J.C."/>
            <person name="Suvorov A."/>
            <person name="Silva C.J."/>
            <person name="Stanger-Hall K.F."/>
            <person name="Hall D.W."/>
            <person name="Schmitz R.J."/>
            <person name="Nelson D.R."/>
            <person name="Lewis S.M."/>
            <person name="Shigenobu S."/>
            <person name="Bybee S.M."/>
            <person name="Larracuente A.M."/>
            <person name="Oba Y."/>
            <person name="Weng J.K."/>
        </authorList>
    </citation>
    <scope>NUCLEOTIDE SEQUENCE [LARGE SCALE GENOMIC DNA]</scope>
    <source>
        <strain evidence="2">1611_PpyrPB1</strain>
        <tissue evidence="2">Whole body</tissue>
    </source>
</reference>
<dbReference type="SUPFAM" id="SSF56349">
    <property type="entry name" value="DNA breaking-rejoining enzymes"/>
    <property type="match status" value="1"/>
</dbReference>
<comment type="caution">
    <text evidence="2">The sequence shown here is derived from an EMBL/GenBank/DDBJ whole genome shotgun (WGS) entry which is preliminary data.</text>
</comment>
<dbReference type="PANTHER" id="PTHR35617:SF3">
    <property type="entry name" value="CORE-BINDING (CB) DOMAIN-CONTAINING PROTEIN"/>
    <property type="match status" value="1"/>
</dbReference>
<protein>
    <recommendedName>
        <fullName evidence="4">Tyr recombinase domain-containing protein</fullName>
    </recommendedName>
</protein>
<organism evidence="2 3">
    <name type="scientific">Photinus pyralis</name>
    <name type="common">Common eastern firefly</name>
    <name type="synonym">Lampyris pyralis</name>
    <dbReference type="NCBI Taxonomy" id="7054"/>
    <lineage>
        <taxon>Eukaryota</taxon>
        <taxon>Metazoa</taxon>
        <taxon>Ecdysozoa</taxon>
        <taxon>Arthropoda</taxon>
        <taxon>Hexapoda</taxon>
        <taxon>Insecta</taxon>
        <taxon>Pterygota</taxon>
        <taxon>Neoptera</taxon>
        <taxon>Endopterygota</taxon>
        <taxon>Coleoptera</taxon>
        <taxon>Polyphaga</taxon>
        <taxon>Elateriformia</taxon>
        <taxon>Elateroidea</taxon>
        <taxon>Lampyridae</taxon>
        <taxon>Lampyrinae</taxon>
        <taxon>Photinus</taxon>
    </lineage>
</organism>
<keyword evidence="3" id="KW-1185">Reference proteome</keyword>
<dbReference type="InParanoid" id="A0A5N4A8Z3"/>
<dbReference type="GO" id="GO:0003677">
    <property type="term" value="F:DNA binding"/>
    <property type="evidence" value="ECO:0007669"/>
    <property type="project" value="UniProtKB-KW"/>
</dbReference>
<proteinExistence type="predicted"/>
<evidence type="ECO:0000256" key="1">
    <source>
        <dbReference type="ARBA" id="ARBA00023125"/>
    </source>
</evidence>
<dbReference type="EMBL" id="VVIM01000009">
    <property type="protein sequence ID" value="KAB0793759.1"/>
    <property type="molecule type" value="Genomic_DNA"/>
</dbReference>
<dbReference type="PANTHER" id="PTHR35617">
    <property type="entry name" value="PHAGE_INTEGRASE DOMAIN-CONTAINING PROTEIN"/>
    <property type="match status" value="1"/>
</dbReference>
<keyword evidence="1" id="KW-0238">DNA-binding</keyword>
<dbReference type="Proteomes" id="UP000327044">
    <property type="component" value="Unassembled WGS sequence"/>
</dbReference>
<gene>
    <name evidence="2" type="ORF">PPYR_13379</name>
</gene>
<sequence length="199" mass="22805">MISSLSTATINQYSVHWKNWVSFCCAQKTTPFNNKVNMIIEFLTNMFHNNSSYTSINTARSAISLITGNTLGEHENLKRFMKGIHNLRPSKPKYNDTWDPKIVLEHLQTLHPNDSISLEMLSSNRWVKIIFEKSGINCKYTPYSIRHASTSLAKRQGVPLELIKKVAGWSPISTTFSKFYDRPLDNNDRFAKTVLSSQM</sequence>
<accession>A0A5N4A8Z3</accession>
<dbReference type="AlphaFoldDB" id="A0A5N4A8Z3"/>
<dbReference type="InterPro" id="IPR011010">
    <property type="entry name" value="DNA_brk_join_enz"/>
</dbReference>
<dbReference type="InterPro" id="IPR010998">
    <property type="entry name" value="Integrase_recombinase_N"/>
</dbReference>